<dbReference type="Proteomes" id="UP001057580">
    <property type="component" value="Chromosome"/>
</dbReference>
<sequence length="342" mass="39297">MHKQLFSFEEGGSENDKGTEINVSLFEFDNGISLTISLEHVEDEYGSFSTKSEEEIEITGLTEEQLHSIQNLIDEFLESVSRATIMESVQGIEGEYVELNNLSGRNGKPRERDFQFDELLVNVGEVSLSLSGKKEDGDYEGVKVPSAKRLESVPQDVEILRTINNVFYEFLINRYSGDITGLDIEQPDDMEVGAVSHVELIFDRFGEICDQLRERDRGRDPLTMDDEYDVQYLLHGLLRLYFDDVRDETYLSRVATKSPRIDFLLEEHDIGIEVKRASETRPVRRLLTEISEDKEVYRKDPLCDTLLVFIYDPERTETNPAEVEKDLSEATKNLTTRVKVTR</sequence>
<dbReference type="Pfam" id="PF18742">
    <property type="entry name" value="DpnII-MboI"/>
    <property type="match status" value="1"/>
</dbReference>
<reference evidence="1" key="1">
    <citation type="submission" date="2022-09" db="EMBL/GenBank/DDBJ databases">
        <title>Diverse halophilic archaea isolated from saline environments.</title>
        <authorList>
            <person name="Cui H.-L."/>
        </authorList>
    </citation>
    <scope>NUCLEOTIDE SEQUENCE</scope>
    <source>
        <strain evidence="1">ZS-35-S2</strain>
    </source>
</reference>
<protein>
    <submittedName>
        <fullName evidence="1">Uncharacterized protein</fullName>
    </submittedName>
</protein>
<dbReference type="KEGG" id="ssai:N0B31_18640"/>
<accession>A0A9E7U7Z6</accession>
<dbReference type="GeneID" id="74944484"/>
<evidence type="ECO:0000313" key="2">
    <source>
        <dbReference type="Proteomes" id="UP001057580"/>
    </source>
</evidence>
<dbReference type="AlphaFoldDB" id="A0A9E7U7Z6"/>
<dbReference type="RefSeq" id="WP_260593115.1">
    <property type="nucleotide sequence ID" value="NZ_CP104003.1"/>
</dbReference>
<name>A0A9E7U7Z6_9EURY</name>
<organism evidence="1 2">
    <name type="scientific">Salinirubellus salinus</name>
    <dbReference type="NCBI Taxonomy" id="1364945"/>
    <lineage>
        <taxon>Archaea</taxon>
        <taxon>Methanobacteriati</taxon>
        <taxon>Methanobacteriota</taxon>
        <taxon>Stenosarchaea group</taxon>
        <taxon>Halobacteria</taxon>
        <taxon>Halobacteriales</taxon>
        <taxon>Natronomonadaceae</taxon>
        <taxon>Salinirubellus</taxon>
    </lineage>
</organism>
<proteinExistence type="predicted"/>
<evidence type="ECO:0000313" key="1">
    <source>
        <dbReference type="EMBL" id="UWM54121.1"/>
    </source>
</evidence>
<dbReference type="EMBL" id="CP104003">
    <property type="protein sequence ID" value="UWM54121.1"/>
    <property type="molecule type" value="Genomic_DNA"/>
</dbReference>
<keyword evidence="2" id="KW-1185">Reference proteome</keyword>
<gene>
    <name evidence="1" type="ORF">N0B31_18640</name>
</gene>